<proteinExistence type="predicted"/>
<evidence type="ECO:0000313" key="1">
    <source>
        <dbReference type="EMBL" id="KIZ15796.1"/>
    </source>
</evidence>
<sequence length="67" mass="7508">MSGPARVWTDQRGERRPVVRLCDPATEIVNGTYYDRDQRVEPAPVATEERTLKCLTKLAGQLVGQHA</sequence>
<keyword evidence="2" id="KW-1185">Reference proteome</keyword>
<protein>
    <submittedName>
        <fullName evidence="1">Uncharacterized protein</fullName>
    </submittedName>
</protein>
<organism evidence="1 2">
    <name type="scientific">Streptomyces natalensis ATCC 27448</name>
    <dbReference type="NCBI Taxonomy" id="1240678"/>
    <lineage>
        <taxon>Bacteria</taxon>
        <taxon>Bacillati</taxon>
        <taxon>Actinomycetota</taxon>
        <taxon>Actinomycetes</taxon>
        <taxon>Kitasatosporales</taxon>
        <taxon>Streptomycetaceae</taxon>
        <taxon>Streptomyces</taxon>
    </lineage>
</organism>
<comment type="caution">
    <text evidence="1">The sequence shown here is derived from an EMBL/GenBank/DDBJ whole genome shotgun (WGS) entry which is preliminary data.</text>
</comment>
<evidence type="ECO:0000313" key="2">
    <source>
        <dbReference type="Proteomes" id="UP000032458"/>
    </source>
</evidence>
<dbReference type="AlphaFoldDB" id="A0A0D7CID2"/>
<gene>
    <name evidence="1" type="ORF">SNA_21015</name>
</gene>
<dbReference type="Proteomes" id="UP000032458">
    <property type="component" value="Unassembled WGS sequence"/>
</dbReference>
<name>A0A0D7CID2_9ACTN</name>
<dbReference type="PATRIC" id="fig|1240678.4.peg.4454"/>
<reference evidence="1 2" key="1">
    <citation type="submission" date="2014-09" db="EMBL/GenBank/DDBJ databases">
        <title>Draft genome sequence of Streptomyces natalensis ATCC 27448, producer of the antifungal pimaricin.</title>
        <authorList>
            <person name="Mendes M.V."/>
            <person name="Beites T."/>
            <person name="Pires S."/>
            <person name="Santos C.L."/>
            <person name="Moradas-Ferreira P."/>
        </authorList>
    </citation>
    <scope>NUCLEOTIDE SEQUENCE [LARGE SCALE GENOMIC DNA]</scope>
    <source>
        <strain evidence="1 2">ATCC 27448</strain>
    </source>
</reference>
<dbReference type="EMBL" id="JRKI01000029">
    <property type="protein sequence ID" value="KIZ15796.1"/>
    <property type="molecule type" value="Genomic_DNA"/>
</dbReference>
<accession>A0A0D7CID2</accession>